<keyword evidence="5" id="KW-1185">Reference proteome</keyword>
<dbReference type="GO" id="GO:0045944">
    <property type="term" value="P:positive regulation of transcription by RNA polymerase II"/>
    <property type="evidence" value="ECO:0007669"/>
    <property type="project" value="TreeGrafter"/>
</dbReference>
<feature type="compositionally biased region" description="Pro residues" evidence="3">
    <location>
        <begin position="330"/>
        <end position="339"/>
    </location>
</feature>
<evidence type="ECO:0000256" key="1">
    <source>
        <dbReference type="ARBA" id="ARBA00004123"/>
    </source>
</evidence>
<organism evidence="4 5">
    <name type="scientific">Didymella glomerata</name>
    <dbReference type="NCBI Taxonomy" id="749621"/>
    <lineage>
        <taxon>Eukaryota</taxon>
        <taxon>Fungi</taxon>
        <taxon>Dikarya</taxon>
        <taxon>Ascomycota</taxon>
        <taxon>Pezizomycotina</taxon>
        <taxon>Dothideomycetes</taxon>
        <taxon>Pleosporomycetidae</taxon>
        <taxon>Pleosporales</taxon>
        <taxon>Pleosporineae</taxon>
        <taxon>Didymellaceae</taxon>
        <taxon>Didymella</taxon>
    </lineage>
</organism>
<feature type="region of interest" description="Disordered" evidence="3">
    <location>
        <begin position="72"/>
        <end position="96"/>
    </location>
</feature>
<feature type="compositionally biased region" description="Polar residues" evidence="3">
    <location>
        <begin position="72"/>
        <end position="84"/>
    </location>
</feature>
<feature type="compositionally biased region" description="Low complexity" evidence="3">
    <location>
        <begin position="512"/>
        <end position="532"/>
    </location>
</feature>
<sequence length="705" mass="76475">MQNQQMQMAMNANGGPVNGTPVMANMNIPGQQQQQQQQMDPREQLNTYIYDYFLRNNHNRLARAMVECDMKMSTQPAQKTSPGNKPNGIDSMDDDSISGLPNPLLPKNQMADNSFLLDWWVQFWDIYQATKVRSGQPSKGAQYIQHTRHITQMQNEQRNQRMMMSNPMNAQYQNAGVMMRGNMPNGVAQNDLKRAALQNNRPNGNPMANMGQMNKPNMMGAQMQRDGSQMDMNGQRAPSPNSNENAPSPNKRPRVEGAMNSNMPNAQFNEFGQQANNAQQKNIEVYAQSLAQAHRVALNNTASPQAMTQGSPMNQGLDGQEIMFAAAPGQPRPGMPPQQPGGTPQQGSHALQDYQMQLMLLEQQNKKRLLMARQEQDNMSGPHQQGQGQFPPAMSPSGTRPGPSPNPADMKGRTPKLGQQGLPGSPMPEGVMQQQRGSPAPNMNFPDPNNLPPGMPPQFYPQMPNNPMMRPPSSHPGANFNGQPQMSQQQLDAMRSGQMNGQWRGGPPQPGMPQQMMQGGPMAGGPQQRGPGQMPPPPAPANEQRPEASPAMSNQAPPTPNQANKAAPKKKGTKDNKKPAPKKGPNAGTTPAASAGEEAPTPTPSTPITPMHAKSFNPNGQPQQAPQPPQAQPPPQQQQTMGNDAPFGDLADSNSFDLGLNFGDGDQALENFDFDSFLHTGDESGGLSAFGFEDFTNGVEAGDGI</sequence>
<dbReference type="Proteomes" id="UP001140562">
    <property type="component" value="Unassembled WGS sequence"/>
</dbReference>
<protein>
    <recommendedName>
        <fullName evidence="6">LisH domain-containing protein</fullName>
    </recommendedName>
</protein>
<dbReference type="GO" id="GO:0005634">
    <property type="term" value="C:nucleus"/>
    <property type="evidence" value="ECO:0007669"/>
    <property type="project" value="UniProtKB-SubCell"/>
</dbReference>
<evidence type="ECO:0000313" key="5">
    <source>
        <dbReference type="Proteomes" id="UP001140562"/>
    </source>
</evidence>
<reference evidence="4" key="1">
    <citation type="submission" date="2022-10" db="EMBL/GenBank/DDBJ databases">
        <title>Tapping the CABI collections for fungal endophytes: first genome assemblies for Collariella, Neodidymelliopsis, Ascochyta clinopodiicola, Didymella pomorum, Didymosphaeria variabile, Neocosmospora piperis and Neocucurbitaria cava.</title>
        <authorList>
            <person name="Hill R."/>
        </authorList>
    </citation>
    <scope>NUCLEOTIDE SEQUENCE</scope>
    <source>
        <strain evidence="4">IMI 360193</strain>
    </source>
</reference>
<dbReference type="EMBL" id="JAPEUV010000036">
    <property type="protein sequence ID" value="KAJ4337723.1"/>
    <property type="molecule type" value="Genomic_DNA"/>
</dbReference>
<feature type="compositionally biased region" description="Low complexity" evidence="3">
    <location>
        <begin position="381"/>
        <end position="392"/>
    </location>
</feature>
<comment type="caution">
    <text evidence="4">The sequence shown here is derived from an EMBL/GenBank/DDBJ whole genome shotgun (WGS) entry which is preliminary data.</text>
</comment>
<feature type="compositionally biased region" description="Low complexity" evidence="3">
    <location>
        <begin position="237"/>
        <end position="249"/>
    </location>
</feature>
<accession>A0A9W8X0D3</accession>
<gene>
    <name evidence="4" type="ORF">N0V87_004471</name>
</gene>
<dbReference type="OrthoDB" id="5600002at2759"/>
<evidence type="ECO:0000313" key="4">
    <source>
        <dbReference type="EMBL" id="KAJ4337723.1"/>
    </source>
</evidence>
<dbReference type="AlphaFoldDB" id="A0A9W8X0D3"/>
<keyword evidence="2" id="KW-0539">Nucleus</keyword>
<evidence type="ECO:0000256" key="3">
    <source>
        <dbReference type="SAM" id="MobiDB-lite"/>
    </source>
</evidence>
<feature type="region of interest" description="Disordered" evidence="3">
    <location>
        <begin position="326"/>
        <end position="348"/>
    </location>
</feature>
<name>A0A9W8X0D3_9PLEO</name>
<feature type="region of interest" description="Disordered" evidence="3">
    <location>
        <begin position="197"/>
        <end position="267"/>
    </location>
</feature>
<feature type="compositionally biased region" description="Pro residues" evidence="3">
    <location>
        <begin position="449"/>
        <end position="459"/>
    </location>
</feature>
<feature type="region of interest" description="Disordered" evidence="3">
    <location>
        <begin position="686"/>
        <end position="705"/>
    </location>
</feature>
<dbReference type="PANTHER" id="PTHR12610:SF12">
    <property type="entry name" value="SEQUENCE-SPECIFIC SINGLE-STRANDED DNA-BINDING PROTEIN, ISOFORM D"/>
    <property type="match status" value="1"/>
</dbReference>
<evidence type="ECO:0000256" key="2">
    <source>
        <dbReference type="ARBA" id="ARBA00023242"/>
    </source>
</evidence>
<feature type="compositionally biased region" description="Pro residues" evidence="3">
    <location>
        <begin position="625"/>
        <end position="636"/>
    </location>
</feature>
<feature type="region of interest" description="Disordered" evidence="3">
    <location>
        <begin position="376"/>
        <end position="661"/>
    </location>
</feature>
<feature type="compositionally biased region" description="Polar residues" evidence="3">
    <location>
        <begin position="480"/>
        <end position="501"/>
    </location>
</feature>
<evidence type="ECO:0008006" key="6">
    <source>
        <dbReference type="Google" id="ProtNLM"/>
    </source>
</evidence>
<dbReference type="PANTHER" id="PTHR12610">
    <property type="entry name" value="SINGLE STRANDED DNA BINDING PROTEIN"/>
    <property type="match status" value="1"/>
</dbReference>
<comment type="subcellular location">
    <subcellularLocation>
        <location evidence="1">Nucleus</location>
    </subcellularLocation>
</comment>
<proteinExistence type="predicted"/>